<dbReference type="Proteomes" id="UP000015388">
    <property type="component" value="Chromosome"/>
</dbReference>
<dbReference type="GO" id="GO:0000287">
    <property type="term" value="F:magnesium ion binding"/>
    <property type="evidence" value="ECO:0007669"/>
    <property type="project" value="TreeGrafter"/>
</dbReference>
<name>S5ST45_9CORY</name>
<sequence>MSYRIIAVDMDGTLLDAHGAIPAAFRDVMAYAEDTDVVIAPASGRQLRTLQDIFGDFSDAVPEAYIAENGTVVSYQGEIVSTTALPADPVHAIIDAAEDFVVVVCRPDAAYIPAGLPAPMLSEIDKYYHSTVETSDLHDVVTDDVVKVAVYTPGDAEAEVFPVVDAAAPDANVVVSGANWVDVMHPEADKGVALRALADALGIAHSETVAFGDYLNDYALLQAAGTAWAMDNAHPELKAIADHIAPSNVDHGVVTVLKEHFGLG</sequence>
<keyword evidence="2" id="KW-1185">Reference proteome</keyword>
<gene>
    <name evidence="1" type="ORF">B841_04205</name>
</gene>
<organism evidence="1 2">
    <name type="scientific">Corynebacterium maris DSM 45190</name>
    <dbReference type="NCBI Taxonomy" id="1224163"/>
    <lineage>
        <taxon>Bacteria</taxon>
        <taxon>Bacillati</taxon>
        <taxon>Actinomycetota</taxon>
        <taxon>Actinomycetes</taxon>
        <taxon>Mycobacteriales</taxon>
        <taxon>Corynebacteriaceae</taxon>
        <taxon>Corynebacterium</taxon>
    </lineage>
</organism>
<dbReference type="EMBL" id="CP003924">
    <property type="protein sequence ID" value="AGS34324.1"/>
    <property type="molecule type" value="Genomic_DNA"/>
</dbReference>
<dbReference type="Gene3D" id="3.30.1240.10">
    <property type="match status" value="1"/>
</dbReference>
<protein>
    <recommendedName>
        <fullName evidence="3">HAD family hydrolase</fullName>
    </recommendedName>
</protein>
<dbReference type="InterPro" id="IPR023214">
    <property type="entry name" value="HAD_sf"/>
</dbReference>
<dbReference type="Gene3D" id="3.40.50.1000">
    <property type="entry name" value="HAD superfamily/HAD-like"/>
    <property type="match status" value="1"/>
</dbReference>
<dbReference type="HOGENOM" id="CLU_044146_5_1_11"/>
<dbReference type="AlphaFoldDB" id="S5ST45"/>
<reference evidence="1 2" key="1">
    <citation type="submission" date="2012-11" db="EMBL/GenBank/DDBJ databases">
        <title>The complete genome sequence of Corynebacterium maris Coryn-1 (=DSM 45190).</title>
        <authorList>
            <person name="Schaffert L."/>
            <person name="Albersmeier A."/>
            <person name="Kalinowski J."/>
            <person name="Ruckert C."/>
        </authorList>
    </citation>
    <scope>NUCLEOTIDE SEQUENCE [LARGE SCALE GENOMIC DNA]</scope>
    <source>
        <strain evidence="2">Coryn-1</strain>
    </source>
</reference>
<dbReference type="OrthoDB" id="3180855at2"/>
<dbReference type="SFLD" id="SFLDS00003">
    <property type="entry name" value="Haloacid_Dehalogenase"/>
    <property type="match status" value="1"/>
</dbReference>
<dbReference type="PANTHER" id="PTHR10000:SF53">
    <property type="entry name" value="5-AMINO-6-(5-PHOSPHO-D-RIBITYLAMINO)URACIL PHOSPHATASE YBJI-RELATED"/>
    <property type="match status" value="1"/>
</dbReference>
<dbReference type="eggNOG" id="COG0561">
    <property type="taxonomic scope" value="Bacteria"/>
</dbReference>
<dbReference type="KEGG" id="cmd:B841_04205"/>
<dbReference type="NCBIfam" id="TIGR01484">
    <property type="entry name" value="HAD-SF-IIB"/>
    <property type="match status" value="1"/>
</dbReference>
<dbReference type="NCBIfam" id="TIGR00099">
    <property type="entry name" value="Cof-subfamily"/>
    <property type="match status" value="1"/>
</dbReference>
<dbReference type="PANTHER" id="PTHR10000">
    <property type="entry name" value="PHOSPHOSERINE PHOSPHATASE"/>
    <property type="match status" value="1"/>
</dbReference>
<proteinExistence type="predicted"/>
<dbReference type="InterPro" id="IPR036412">
    <property type="entry name" value="HAD-like_sf"/>
</dbReference>
<dbReference type="SUPFAM" id="SSF56784">
    <property type="entry name" value="HAD-like"/>
    <property type="match status" value="1"/>
</dbReference>
<dbReference type="Pfam" id="PF08282">
    <property type="entry name" value="Hydrolase_3"/>
    <property type="match status" value="1"/>
</dbReference>
<dbReference type="PATRIC" id="fig|1224163.3.peg.840"/>
<dbReference type="RefSeq" id="WP_020934257.1">
    <property type="nucleotide sequence ID" value="NC_021915.1"/>
</dbReference>
<dbReference type="InterPro" id="IPR006379">
    <property type="entry name" value="HAD-SF_hydro_IIB"/>
</dbReference>
<evidence type="ECO:0000313" key="2">
    <source>
        <dbReference type="Proteomes" id="UP000015388"/>
    </source>
</evidence>
<dbReference type="InterPro" id="IPR000150">
    <property type="entry name" value="Cof"/>
</dbReference>
<dbReference type="SFLD" id="SFLDG01140">
    <property type="entry name" value="C2.B:_Phosphomannomutase_and_P"/>
    <property type="match status" value="1"/>
</dbReference>
<accession>S5ST45</accession>
<dbReference type="GO" id="GO:0016791">
    <property type="term" value="F:phosphatase activity"/>
    <property type="evidence" value="ECO:0007669"/>
    <property type="project" value="UniProtKB-ARBA"/>
</dbReference>
<evidence type="ECO:0000313" key="1">
    <source>
        <dbReference type="EMBL" id="AGS34324.1"/>
    </source>
</evidence>
<dbReference type="GO" id="GO:0005829">
    <property type="term" value="C:cytosol"/>
    <property type="evidence" value="ECO:0007669"/>
    <property type="project" value="TreeGrafter"/>
</dbReference>
<evidence type="ECO:0008006" key="3">
    <source>
        <dbReference type="Google" id="ProtNLM"/>
    </source>
</evidence>